<dbReference type="Proteomes" id="UP000199518">
    <property type="component" value="Unassembled WGS sequence"/>
</dbReference>
<dbReference type="STRING" id="1576369.SAMN05421753_101245"/>
<reference evidence="2" key="1">
    <citation type="submission" date="2016-10" db="EMBL/GenBank/DDBJ databases">
        <authorList>
            <person name="Varghese N."/>
            <person name="Submissions S."/>
        </authorList>
    </citation>
    <scope>NUCLEOTIDE SEQUENCE [LARGE SCALE GENOMIC DNA]</scope>
    <source>
        <strain evidence="2">DSM 26348</strain>
    </source>
</reference>
<proteinExistence type="predicted"/>
<gene>
    <name evidence="1" type="ORF">SAMN05421753_101245</name>
</gene>
<evidence type="ECO:0000313" key="2">
    <source>
        <dbReference type="Proteomes" id="UP000199518"/>
    </source>
</evidence>
<keyword evidence="2" id="KW-1185">Reference proteome</keyword>
<dbReference type="AlphaFoldDB" id="A0A1I3B561"/>
<dbReference type="EMBL" id="FOQD01000001">
    <property type="protein sequence ID" value="SFH57448.1"/>
    <property type="molecule type" value="Genomic_DNA"/>
</dbReference>
<sequence>MPELLDKACLAGCKFINAEIKMPLLVISMLRQNGAGSITTGDNSPRLQNWSPKVVCRLGIATVLASSLTGCGTGLFGPKIHTVAVVKTSAAPESPLPPVQLDPKLVKQGQNVLYGRVVINGKPAKKGSVMICAASLDDIQSDPAGVIMQKRRGDGAGKNAKKRYSVQISNDDGLYVIEGVPATQYKVFCQFGPSFVGKESKIINYADPTLSPFNVRVAEGENMQDIVMEIEGAESLGVIKK</sequence>
<accession>A0A1I3B561</accession>
<name>A0A1I3B561_9PLAN</name>
<evidence type="ECO:0000313" key="1">
    <source>
        <dbReference type="EMBL" id="SFH57448.1"/>
    </source>
</evidence>
<protein>
    <submittedName>
        <fullName evidence="1">Uncharacterized protein</fullName>
    </submittedName>
</protein>
<organism evidence="1 2">
    <name type="scientific">Planctomicrobium piriforme</name>
    <dbReference type="NCBI Taxonomy" id="1576369"/>
    <lineage>
        <taxon>Bacteria</taxon>
        <taxon>Pseudomonadati</taxon>
        <taxon>Planctomycetota</taxon>
        <taxon>Planctomycetia</taxon>
        <taxon>Planctomycetales</taxon>
        <taxon>Planctomycetaceae</taxon>
        <taxon>Planctomicrobium</taxon>
    </lineage>
</organism>